<dbReference type="InterPro" id="IPR036388">
    <property type="entry name" value="WH-like_DNA-bd_sf"/>
</dbReference>
<dbReference type="NCBIfam" id="TIGR00738">
    <property type="entry name" value="rrf2_super"/>
    <property type="match status" value="1"/>
</dbReference>
<dbReference type="SUPFAM" id="SSF46785">
    <property type="entry name" value="Winged helix' DNA-binding domain"/>
    <property type="match status" value="1"/>
</dbReference>
<organism evidence="1 2">
    <name type="scientific">Empedobacter stercoris</name>
    <dbReference type="NCBI Taxonomy" id="1628248"/>
    <lineage>
        <taxon>Bacteria</taxon>
        <taxon>Pseudomonadati</taxon>
        <taxon>Bacteroidota</taxon>
        <taxon>Flavobacteriia</taxon>
        <taxon>Flavobacteriales</taxon>
        <taxon>Weeksellaceae</taxon>
        <taxon>Empedobacter</taxon>
    </lineage>
</organism>
<evidence type="ECO:0000313" key="1">
    <source>
        <dbReference type="EMBL" id="NOJ75601.1"/>
    </source>
</evidence>
<evidence type="ECO:0000313" key="2">
    <source>
        <dbReference type="Proteomes" id="UP000580344"/>
    </source>
</evidence>
<accession>A0ABX1WM19</accession>
<dbReference type="Gene3D" id="1.10.10.10">
    <property type="entry name" value="Winged helix-like DNA-binding domain superfamily/Winged helix DNA-binding domain"/>
    <property type="match status" value="1"/>
</dbReference>
<gene>
    <name evidence="1" type="ORF">HMH06_07135</name>
</gene>
<dbReference type="InterPro" id="IPR000944">
    <property type="entry name" value="Tscrpt_reg_Rrf2"/>
</dbReference>
<dbReference type="Proteomes" id="UP000580344">
    <property type="component" value="Unassembled WGS sequence"/>
</dbReference>
<dbReference type="PANTHER" id="PTHR33221:SF15">
    <property type="entry name" value="HTH-TYPE TRANSCRIPTIONAL REGULATOR YWGB-RELATED"/>
    <property type="match status" value="1"/>
</dbReference>
<sequence length="146" mass="16619">MLSKTCEYAVRAVIYIAQQTKDGNRVGIKDVAKEIDSPEYFIAKILQEMVRKNLLQSTKGPNGGFHLDEKDMKNSLAVIVRHFDGDKIFSGCALGLKRCSEKNPCPLHQQFKEIRNTLKHLLETTTINQLVEKLDSQEVFLKLNLE</sequence>
<dbReference type="Pfam" id="PF02082">
    <property type="entry name" value="Rrf2"/>
    <property type="match status" value="1"/>
</dbReference>
<dbReference type="EMBL" id="JABFOQ010000013">
    <property type="protein sequence ID" value="NOJ75601.1"/>
    <property type="molecule type" value="Genomic_DNA"/>
</dbReference>
<dbReference type="RefSeq" id="WP_171622914.1">
    <property type="nucleotide sequence ID" value="NZ_JABFOQ010000013.1"/>
</dbReference>
<protein>
    <submittedName>
        <fullName evidence="1">Rrf2 family transcriptional regulator</fullName>
    </submittedName>
</protein>
<dbReference type="PROSITE" id="PS51197">
    <property type="entry name" value="HTH_RRF2_2"/>
    <property type="match status" value="1"/>
</dbReference>
<reference evidence="1 2" key="1">
    <citation type="submission" date="2020-05" db="EMBL/GenBank/DDBJ databases">
        <title>Tigecycline resistant gene in Empedobacter stercoris.</title>
        <authorList>
            <person name="Chen Y."/>
            <person name="Cheng Y."/>
            <person name="Zhou K."/>
        </authorList>
    </citation>
    <scope>NUCLEOTIDE SEQUENCE [LARGE SCALE GENOMIC DNA]</scope>
    <source>
        <strain evidence="1 2">ES202</strain>
    </source>
</reference>
<keyword evidence="2" id="KW-1185">Reference proteome</keyword>
<dbReference type="PANTHER" id="PTHR33221">
    <property type="entry name" value="WINGED HELIX-TURN-HELIX TRANSCRIPTIONAL REGULATOR, RRF2 FAMILY"/>
    <property type="match status" value="1"/>
</dbReference>
<proteinExistence type="predicted"/>
<comment type="caution">
    <text evidence="1">The sequence shown here is derived from an EMBL/GenBank/DDBJ whole genome shotgun (WGS) entry which is preliminary data.</text>
</comment>
<name>A0ABX1WM19_9FLAO</name>
<dbReference type="InterPro" id="IPR036390">
    <property type="entry name" value="WH_DNA-bd_sf"/>
</dbReference>